<evidence type="ECO:0000313" key="4">
    <source>
        <dbReference type="Proteomes" id="UP000284605"/>
    </source>
</evidence>
<accession>A0A418WUU5</accession>
<evidence type="ECO:0000259" key="2">
    <source>
        <dbReference type="Pfam" id="PF00149"/>
    </source>
</evidence>
<reference evidence="3 4" key="1">
    <citation type="submission" date="2018-09" db="EMBL/GenBank/DDBJ databases">
        <authorList>
            <person name="Zhu H."/>
        </authorList>
    </citation>
    <scope>NUCLEOTIDE SEQUENCE [LARGE SCALE GENOMIC DNA]</scope>
    <source>
        <strain evidence="3 4">K1W22B-8</strain>
    </source>
</reference>
<evidence type="ECO:0000313" key="3">
    <source>
        <dbReference type="EMBL" id="RJF94909.1"/>
    </source>
</evidence>
<proteinExistence type="predicted"/>
<dbReference type="GO" id="GO:0016787">
    <property type="term" value="F:hydrolase activity"/>
    <property type="evidence" value="ECO:0007669"/>
    <property type="project" value="InterPro"/>
</dbReference>
<feature type="region of interest" description="Disordered" evidence="1">
    <location>
        <begin position="202"/>
        <end position="224"/>
    </location>
</feature>
<dbReference type="Gene3D" id="3.60.21.10">
    <property type="match status" value="1"/>
</dbReference>
<dbReference type="CDD" id="cd00838">
    <property type="entry name" value="MPP_superfamily"/>
    <property type="match status" value="1"/>
</dbReference>
<name>A0A418WUU5_9PROT</name>
<protein>
    <submittedName>
        <fullName evidence="3">Metallophosphoesterase</fullName>
    </submittedName>
</protein>
<dbReference type="Pfam" id="PF00149">
    <property type="entry name" value="Metallophos"/>
    <property type="match status" value="1"/>
</dbReference>
<dbReference type="Proteomes" id="UP000284605">
    <property type="component" value="Unassembled WGS sequence"/>
</dbReference>
<feature type="domain" description="Calcineurin-like phosphoesterase" evidence="2">
    <location>
        <begin position="17"/>
        <end position="103"/>
    </location>
</feature>
<evidence type="ECO:0000256" key="1">
    <source>
        <dbReference type="SAM" id="MobiDB-lite"/>
    </source>
</evidence>
<dbReference type="InterPro" id="IPR029052">
    <property type="entry name" value="Metallo-depent_PP-like"/>
</dbReference>
<dbReference type="EMBL" id="QYUK01000008">
    <property type="protein sequence ID" value="RJF94909.1"/>
    <property type="molecule type" value="Genomic_DNA"/>
</dbReference>
<dbReference type="InterPro" id="IPR004843">
    <property type="entry name" value="Calcineurin-like_PHP"/>
</dbReference>
<keyword evidence="4" id="KW-1185">Reference proteome</keyword>
<dbReference type="SUPFAM" id="SSF56300">
    <property type="entry name" value="Metallo-dependent phosphatases"/>
    <property type="match status" value="1"/>
</dbReference>
<gene>
    <name evidence="3" type="ORF">D3874_03610</name>
</gene>
<comment type="caution">
    <text evidence="3">The sequence shown here is derived from an EMBL/GenBank/DDBJ whole genome shotgun (WGS) entry which is preliminary data.</text>
</comment>
<organism evidence="3 4">
    <name type="scientific">Oleomonas cavernae</name>
    <dbReference type="NCBI Taxonomy" id="2320859"/>
    <lineage>
        <taxon>Bacteria</taxon>
        <taxon>Pseudomonadati</taxon>
        <taxon>Pseudomonadota</taxon>
        <taxon>Alphaproteobacteria</taxon>
        <taxon>Acetobacterales</taxon>
        <taxon>Acetobacteraceae</taxon>
        <taxon>Oleomonas</taxon>
    </lineage>
</organism>
<sequence length="302" mass="32715">MGPPRPIPTACREAERMRIVLVSDSHLSPVVGAFGDNWLAIKAWIASMRPDMVVHLGDITAYGDEDPAELAQAFQALNSGDWEKRFLPGNHDMGDNPPGPGVASEQQLVDLEHLQRYRGLRPRSLVLPGRCLADPGPQRPAFRHRPRRGGGAVCLDRGGAWNIRGPVGRDAAQAAVPQRAGGRRDPRALCPGGTAAAVAGAAGPPGFALRRRRPHPSDTADRGGRRRACLGAVLRLHHPDALQETIGAKIVGAMTLDLTDTTHHFRLALPDRVAQHNVADFPQLYPEFTAKFIAERDQLPRP</sequence>
<dbReference type="AlphaFoldDB" id="A0A418WUU5"/>